<dbReference type="STRING" id="1144750.SAMN05443431_101358"/>
<feature type="signal peptide" evidence="1">
    <location>
        <begin position="1"/>
        <end position="19"/>
    </location>
</feature>
<evidence type="ECO:0008006" key="4">
    <source>
        <dbReference type="Google" id="ProtNLM"/>
    </source>
</evidence>
<name>A0A1I3JD69_9FLAO</name>
<proteinExistence type="predicted"/>
<dbReference type="AlphaFoldDB" id="A0A1I3JD69"/>
<keyword evidence="3" id="KW-1185">Reference proteome</keyword>
<sequence>MKKILLLACVAFASLTATAQKADVKTQDVKATFDQPEILKNTKTYSYTIQDDGKYWNYTATEANPTIASNTEGINLSGLERVTENADLQVIVGFSGNQLKSSPGLIVLQGTYNIMVLNKENKLLLNIKETVEKNVSAAKSEYSIVNRDTRNITKALIVTEHVQDLLKEYEHLFSGSADLKVPFGLFKKTKDGAAESFNTSSKPLIDAIVANSNDTEALDKAIAFWTAQLNVDFGKKVKDKIKNRVIYANLTSASLLKKDINAAKTYFELVKENTGFFDTWTSNYKTIFSRFESANSLENSDNLVTVAVTPNSAYLITLPAGKYTYKSKDPINYSKIEIQNFVPNVKSGIASLDSKIKPEIYIYENDVKTLRHFGDGNNTIITNDGEEIIFKVYKGEYKPCVKQADGSYKMYNSNIVIE</sequence>
<evidence type="ECO:0000256" key="1">
    <source>
        <dbReference type="SAM" id="SignalP"/>
    </source>
</evidence>
<dbReference type="Proteomes" id="UP000199559">
    <property type="component" value="Unassembled WGS sequence"/>
</dbReference>
<feature type="chain" id="PRO_5011756292" description="Thiol-activated cytolysin" evidence="1">
    <location>
        <begin position="20"/>
        <end position="418"/>
    </location>
</feature>
<reference evidence="3" key="1">
    <citation type="submission" date="2016-10" db="EMBL/GenBank/DDBJ databases">
        <authorList>
            <person name="Varghese N."/>
            <person name="Submissions S."/>
        </authorList>
    </citation>
    <scope>NUCLEOTIDE SEQUENCE [LARGE SCALE GENOMIC DNA]</scope>
    <source>
        <strain evidence="3">DSM 28881</strain>
    </source>
</reference>
<gene>
    <name evidence="2" type="ORF">SAMN05443431_101358</name>
</gene>
<organism evidence="2 3">
    <name type="scientific">Olleya namhaensis</name>
    <dbReference type="NCBI Taxonomy" id="1144750"/>
    <lineage>
        <taxon>Bacteria</taxon>
        <taxon>Pseudomonadati</taxon>
        <taxon>Bacteroidota</taxon>
        <taxon>Flavobacteriia</taxon>
        <taxon>Flavobacteriales</taxon>
        <taxon>Flavobacteriaceae</taxon>
    </lineage>
</organism>
<accession>A0A1I3JD69</accession>
<keyword evidence="1" id="KW-0732">Signal</keyword>
<dbReference type="RefSeq" id="WP_090836939.1">
    <property type="nucleotide sequence ID" value="NZ_FORM01000001.1"/>
</dbReference>
<evidence type="ECO:0000313" key="3">
    <source>
        <dbReference type="Proteomes" id="UP000199559"/>
    </source>
</evidence>
<protein>
    <recommendedName>
        <fullName evidence="4">Thiol-activated cytolysin</fullName>
    </recommendedName>
</protein>
<evidence type="ECO:0000313" key="2">
    <source>
        <dbReference type="EMBL" id="SFI58187.1"/>
    </source>
</evidence>
<dbReference type="EMBL" id="FORM01000001">
    <property type="protein sequence ID" value="SFI58187.1"/>
    <property type="molecule type" value="Genomic_DNA"/>
</dbReference>